<evidence type="ECO:0000256" key="2">
    <source>
        <dbReference type="ARBA" id="ARBA00009387"/>
    </source>
</evidence>
<dbReference type="Pfam" id="PF01464">
    <property type="entry name" value="SLT"/>
    <property type="match status" value="1"/>
</dbReference>
<feature type="domain" description="SPOR" evidence="5">
    <location>
        <begin position="211"/>
        <end position="290"/>
    </location>
</feature>
<dbReference type="RefSeq" id="WP_244490799.1">
    <property type="nucleotide sequence ID" value="NZ_BBWR01000010.1"/>
</dbReference>
<name>A0A0P0Z1M5_9HYPH</name>
<accession>A0A0P0Z1M5</accession>
<dbReference type="PANTHER" id="PTHR37423:SF2">
    <property type="entry name" value="MEMBRANE-BOUND LYTIC MUREIN TRANSGLYCOSYLASE C"/>
    <property type="match status" value="1"/>
</dbReference>
<feature type="domain" description="Transglycosylase SLT" evidence="4">
    <location>
        <begin position="46"/>
        <end position="149"/>
    </location>
</feature>
<sequence>MAALPRPSRPLRRAAFALAAVALMVAGPARSEPDAKDDAVGAICDLIAENAAATGMSPDFLARLIWKESRFDAGAVSPVGARGIAQFMPYTADERGLADPFDPKQAIRHSALYLRDLRDALGSWGLAAAAYNGGINRVRRWMGSDGRLPYETEDYVLSITARPAAWFREEAGRDIEPRPLDAALDFPEACRNLPIMRTRAIFALEESAPMRPWGVQVAGHVNEAIALNIYRRLQDAHPRLLGGVEPILMRARPASGPRRITAVRIGADSRGEADSFCRRLRADGGACMVLRNR</sequence>
<keyword evidence="3" id="KW-0732">Signal</keyword>
<protein>
    <submittedName>
        <fullName evidence="6">Transglycosylase with SLT domain</fullName>
    </submittedName>
</protein>
<dbReference type="GO" id="GO:0042834">
    <property type="term" value="F:peptidoglycan binding"/>
    <property type="evidence" value="ECO:0007669"/>
    <property type="project" value="InterPro"/>
</dbReference>
<evidence type="ECO:0000256" key="3">
    <source>
        <dbReference type="SAM" id="SignalP"/>
    </source>
</evidence>
<comment type="similarity">
    <text evidence="1">Belongs to the transglycosylase Slt family.</text>
</comment>
<dbReference type="InterPro" id="IPR007730">
    <property type="entry name" value="SPOR-like_dom"/>
</dbReference>
<dbReference type="CDD" id="cd00254">
    <property type="entry name" value="LT-like"/>
    <property type="match status" value="1"/>
</dbReference>
<evidence type="ECO:0000256" key="1">
    <source>
        <dbReference type="ARBA" id="ARBA00007734"/>
    </source>
</evidence>
<dbReference type="EMBL" id="LC066376">
    <property type="protein sequence ID" value="BAT27949.1"/>
    <property type="molecule type" value="Genomic_DNA"/>
</dbReference>
<comment type="similarity">
    <text evidence="2">Belongs to the virb1 family.</text>
</comment>
<reference evidence="6" key="1">
    <citation type="journal article" date="2015" name="Proc. Natl. Acad. Sci. U.S.A.">
        <title>Bacterial clade with the ribosomal RNA operon on a small plasmid rather than the chromosome.</title>
        <authorList>
            <person name="Anda M."/>
            <person name="Ohtsubo Y."/>
            <person name="Okubo T."/>
            <person name="Sugawara M."/>
            <person name="Nagata Y."/>
            <person name="Tsuda M."/>
            <person name="Minamisawa K."/>
            <person name="Mitsui H."/>
        </authorList>
    </citation>
    <scope>NUCLEOTIDE SEQUENCE</scope>
    <source>
        <strain evidence="6">JCM 14755</strain>
    </source>
</reference>
<dbReference type="InterPro" id="IPR023346">
    <property type="entry name" value="Lysozyme-like_dom_sf"/>
</dbReference>
<proteinExistence type="inferred from homology"/>
<organism evidence="6">
    <name type="scientific">Aureimonas frigidaquae</name>
    <dbReference type="NCBI Taxonomy" id="424757"/>
    <lineage>
        <taxon>Bacteria</taxon>
        <taxon>Pseudomonadati</taxon>
        <taxon>Pseudomonadota</taxon>
        <taxon>Alphaproteobacteria</taxon>
        <taxon>Hyphomicrobiales</taxon>
        <taxon>Aurantimonadaceae</taxon>
        <taxon>Aureimonas</taxon>
    </lineage>
</organism>
<evidence type="ECO:0000259" key="4">
    <source>
        <dbReference type="Pfam" id="PF01464"/>
    </source>
</evidence>
<evidence type="ECO:0000259" key="5">
    <source>
        <dbReference type="Pfam" id="PF05036"/>
    </source>
</evidence>
<dbReference type="Pfam" id="PF05036">
    <property type="entry name" value="SPOR"/>
    <property type="match status" value="1"/>
</dbReference>
<feature type="signal peptide" evidence="3">
    <location>
        <begin position="1"/>
        <end position="31"/>
    </location>
</feature>
<dbReference type="AlphaFoldDB" id="A0A0P0Z1M5"/>
<feature type="chain" id="PRO_5006057995" evidence="3">
    <location>
        <begin position="32"/>
        <end position="293"/>
    </location>
</feature>
<dbReference type="Gene3D" id="1.10.530.10">
    <property type="match status" value="1"/>
</dbReference>
<dbReference type="PANTHER" id="PTHR37423">
    <property type="entry name" value="SOLUBLE LYTIC MUREIN TRANSGLYCOSYLASE-RELATED"/>
    <property type="match status" value="1"/>
</dbReference>
<dbReference type="SUPFAM" id="SSF53955">
    <property type="entry name" value="Lysozyme-like"/>
    <property type="match status" value="1"/>
</dbReference>
<dbReference type="InterPro" id="IPR008258">
    <property type="entry name" value="Transglycosylase_SLT_dom_1"/>
</dbReference>
<evidence type="ECO:0000313" key="6">
    <source>
        <dbReference type="EMBL" id="BAT27949.1"/>
    </source>
</evidence>